<dbReference type="AlphaFoldDB" id="A0AAP3UYD2"/>
<evidence type="ECO:0000256" key="3">
    <source>
        <dbReference type="SAM" id="Coils"/>
    </source>
</evidence>
<dbReference type="HAMAP" id="MF_00003">
    <property type="entry name" value="RbfA"/>
    <property type="match status" value="1"/>
</dbReference>
<feature type="coiled-coil region" evidence="3">
    <location>
        <begin position="104"/>
        <end position="131"/>
    </location>
</feature>
<dbReference type="InterPro" id="IPR000238">
    <property type="entry name" value="RbfA"/>
</dbReference>
<keyword evidence="1 2" id="KW-0690">Ribosome biogenesis</keyword>
<dbReference type="GO" id="GO:0005829">
    <property type="term" value="C:cytosol"/>
    <property type="evidence" value="ECO:0007669"/>
    <property type="project" value="TreeGrafter"/>
</dbReference>
<comment type="subcellular location">
    <subcellularLocation>
        <location evidence="2">Cytoplasm</location>
    </subcellularLocation>
</comment>
<dbReference type="Proteomes" id="UP001301140">
    <property type="component" value="Unassembled WGS sequence"/>
</dbReference>
<protein>
    <recommendedName>
        <fullName evidence="2">Ribosome-binding factor A</fullName>
    </recommendedName>
</protein>
<organism evidence="4 5">
    <name type="scientific">Marinimicrococcus flavescens</name>
    <dbReference type="NCBI Taxonomy" id="3031815"/>
    <lineage>
        <taxon>Bacteria</taxon>
        <taxon>Pseudomonadati</taxon>
        <taxon>Pseudomonadota</taxon>
        <taxon>Alphaproteobacteria</taxon>
        <taxon>Geminicoccales</taxon>
        <taxon>Geminicoccaceae</taxon>
        <taxon>Marinimicrococcus</taxon>
    </lineage>
</organism>
<comment type="caution">
    <text evidence="4">The sequence shown here is derived from an EMBL/GenBank/DDBJ whole genome shotgun (WGS) entry which is preliminary data.</text>
</comment>
<proteinExistence type="inferred from homology"/>
<dbReference type="PANTHER" id="PTHR33515">
    <property type="entry name" value="RIBOSOME-BINDING FACTOR A, CHLOROPLASTIC-RELATED"/>
    <property type="match status" value="1"/>
</dbReference>
<keyword evidence="3" id="KW-0175">Coiled coil</keyword>
<dbReference type="NCBIfam" id="TIGR00082">
    <property type="entry name" value="rbfA"/>
    <property type="match status" value="1"/>
</dbReference>
<dbReference type="GO" id="GO:0030490">
    <property type="term" value="P:maturation of SSU-rRNA"/>
    <property type="evidence" value="ECO:0007669"/>
    <property type="project" value="UniProtKB-UniRule"/>
</dbReference>
<comment type="similarity">
    <text evidence="2">Belongs to the RbfA family.</text>
</comment>
<dbReference type="InterPro" id="IPR023799">
    <property type="entry name" value="RbfA_dom_sf"/>
</dbReference>
<dbReference type="PANTHER" id="PTHR33515:SF1">
    <property type="entry name" value="RIBOSOME-BINDING FACTOR A, CHLOROPLASTIC-RELATED"/>
    <property type="match status" value="1"/>
</dbReference>
<evidence type="ECO:0000256" key="1">
    <source>
        <dbReference type="ARBA" id="ARBA00022517"/>
    </source>
</evidence>
<dbReference type="Gene3D" id="3.30.300.20">
    <property type="match status" value="1"/>
</dbReference>
<dbReference type="InterPro" id="IPR015946">
    <property type="entry name" value="KH_dom-like_a/b"/>
</dbReference>
<dbReference type="SUPFAM" id="SSF89919">
    <property type="entry name" value="Ribosome-binding factor A, RbfA"/>
    <property type="match status" value="1"/>
</dbReference>
<evidence type="ECO:0000313" key="5">
    <source>
        <dbReference type="Proteomes" id="UP001301140"/>
    </source>
</evidence>
<dbReference type="Pfam" id="PF02033">
    <property type="entry name" value="RBFA"/>
    <property type="match status" value="1"/>
</dbReference>
<sequence length="138" mass="15490">MARGSSASEPSQRQLRVAEQIRHLLAEDLMRGEIHDTRLAGRSITVGEVRVSRDLRHATVFASELGGRLQPAALLALEQAGARLGARMARRMNLKYAPRLHFVADDLFDEAARMERLLSNERARLQQDDDEETDGTQE</sequence>
<accession>A0AAP3UYD2</accession>
<evidence type="ECO:0000313" key="4">
    <source>
        <dbReference type="EMBL" id="MDF1585351.1"/>
    </source>
</evidence>
<name>A0AAP3UYD2_9PROT</name>
<evidence type="ECO:0000256" key="2">
    <source>
        <dbReference type="HAMAP-Rule" id="MF_00003"/>
    </source>
</evidence>
<comment type="subunit">
    <text evidence="2">Monomer. Binds 30S ribosomal subunits, but not 50S ribosomal subunits or 70S ribosomes.</text>
</comment>
<dbReference type="GO" id="GO:0043024">
    <property type="term" value="F:ribosomal small subunit binding"/>
    <property type="evidence" value="ECO:0007669"/>
    <property type="project" value="TreeGrafter"/>
</dbReference>
<gene>
    <name evidence="2 4" type="primary">rbfA</name>
    <name evidence="4" type="ORF">PZ740_03010</name>
</gene>
<dbReference type="EMBL" id="JARGEQ010000016">
    <property type="protein sequence ID" value="MDF1585351.1"/>
    <property type="molecule type" value="Genomic_DNA"/>
</dbReference>
<comment type="function">
    <text evidence="2">One of several proteins that assist in the late maturation steps of the functional core of the 30S ribosomal subunit. Associates with free 30S ribosomal subunits (but not with 30S subunits that are part of 70S ribosomes or polysomes). Required for efficient processing of 16S rRNA. May interact with the 5'-terminal helix region of 16S rRNA.</text>
</comment>
<keyword evidence="2" id="KW-0963">Cytoplasm</keyword>
<reference evidence="4 5" key="1">
    <citation type="submission" date="2023-03" db="EMBL/GenBank/DDBJ databases">
        <title>YIM 152171 draft genome.</title>
        <authorList>
            <person name="Yang Z."/>
        </authorList>
    </citation>
    <scope>NUCLEOTIDE SEQUENCE [LARGE SCALE GENOMIC DNA]</scope>
    <source>
        <strain evidence="4 5">YIM 152171</strain>
    </source>
</reference>
<keyword evidence="5" id="KW-1185">Reference proteome</keyword>